<name>F5YFC7_LEAAZ</name>
<dbReference type="KEGG" id="taz:TREAZ_1377"/>
<accession>F5YFC7</accession>
<sequence>MFCIVIPLSLPYHNRDTHASGHTGIPDLDVPFDKIVKALGLPLKVIEKL</sequence>
<evidence type="ECO:0000313" key="2">
    <source>
        <dbReference type="Proteomes" id="UP000009222"/>
    </source>
</evidence>
<reference evidence="1 2" key="2">
    <citation type="journal article" date="2011" name="ISME J.">
        <title>RNA-seq reveals cooperative metabolic interactions between two termite-gut spirochete species in co-culture.</title>
        <authorList>
            <person name="Rosenthal A.Z."/>
            <person name="Matson E.G."/>
            <person name="Eldar A."/>
            <person name="Leadbetter J.R."/>
        </authorList>
    </citation>
    <scope>NUCLEOTIDE SEQUENCE [LARGE SCALE GENOMIC DNA]</scope>
    <source>
        <strain evidence="2">ATCC BAA-888 / DSM 13862 / ZAS-9</strain>
    </source>
</reference>
<dbReference type="STRING" id="545695.TREAZ_1377"/>
<organism evidence="1 2">
    <name type="scientific">Leadbettera azotonutricia (strain ATCC BAA-888 / DSM 13862 / ZAS-9)</name>
    <name type="common">Treponema azotonutricium</name>
    <dbReference type="NCBI Taxonomy" id="545695"/>
    <lineage>
        <taxon>Bacteria</taxon>
        <taxon>Pseudomonadati</taxon>
        <taxon>Spirochaetota</taxon>
        <taxon>Spirochaetia</taxon>
        <taxon>Spirochaetales</taxon>
        <taxon>Breznakiellaceae</taxon>
        <taxon>Leadbettera</taxon>
    </lineage>
</organism>
<dbReference type="AlphaFoldDB" id="F5YFC7"/>
<gene>
    <name evidence="1" type="ordered locus">TREAZ_1377</name>
</gene>
<dbReference type="Proteomes" id="UP000009222">
    <property type="component" value="Chromosome"/>
</dbReference>
<dbReference type="HOGENOM" id="CLU_3141851_0_0_12"/>
<dbReference type="EMBL" id="CP001841">
    <property type="protein sequence ID" value="AEF81770.1"/>
    <property type="molecule type" value="Genomic_DNA"/>
</dbReference>
<evidence type="ECO:0000313" key="1">
    <source>
        <dbReference type="EMBL" id="AEF81770.1"/>
    </source>
</evidence>
<protein>
    <submittedName>
        <fullName evidence="1">Uncharacterized protein</fullName>
    </submittedName>
</protein>
<dbReference type="InParanoid" id="F5YFC7"/>
<reference evidence="2" key="1">
    <citation type="submission" date="2009-12" db="EMBL/GenBank/DDBJ databases">
        <title>Complete sequence of Treponema azotonutricium strain ZAS-9.</title>
        <authorList>
            <person name="Tetu S.G."/>
            <person name="Matson E."/>
            <person name="Ren Q."/>
            <person name="Seshadri R."/>
            <person name="Elbourne L."/>
            <person name="Hassan K.A."/>
            <person name="Durkin A."/>
            <person name="Radune D."/>
            <person name="Mohamoud Y."/>
            <person name="Shay R."/>
            <person name="Jin S."/>
            <person name="Zhang X."/>
            <person name="Lucey K."/>
            <person name="Ballor N.R."/>
            <person name="Ottesen E."/>
            <person name="Rosenthal R."/>
            <person name="Allen A."/>
            <person name="Leadbetter J.R."/>
            <person name="Paulsen I.T."/>
        </authorList>
    </citation>
    <scope>NUCLEOTIDE SEQUENCE [LARGE SCALE GENOMIC DNA]</scope>
    <source>
        <strain evidence="2">ATCC BAA-888 / DSM 13862 / ZAS-9</strain>
    </source>
</reference>
<proteinExistence type="predicted"/>
<keyword evidence="2" id="KW-1185">Reference proteome</keyword>